<protein>
    <submittedName>
        <fullName evidence="1">Uncharacterized protein</fullName>
    </submittedName>
</protein>
<reference evidence="1 2" key="2">
    <citation type="journal article" date="2024" name="Int. J. Syst. Evol. Microbiol.">
        <title>Promethearchaeum syntrophicum gen. nov., sp. nov., an anaerobic, obligately syntrophic archaeon, the first isolate of the lineage 'Asgard' archaea, and proposal of the new archaeal phylum Promethearchaeota phyl. nov. and kingdom Promethearchaeati regn. nov.</title>
        <authorList>
            <person name="Imachi H."/>
            <person name="Nobu M.K."/>
            <person name="Kato S."/>
            <person name="Takaki Y."/>
            <person name="Miyazaki M."/>
            <person name="Miyata M."/>
            <person name="Ogawara M."/>
            <person name="Saito Y."/>
            <person name="Sakai S."/>
            <person name="Tahara Y.O."/>
            <person name="Takano Y."/>
            <person name="Tasumi E."/>
            <person name="Uematsu K."/>
            <person name="Yoshimura T."/>
            <person name="Itoh T."/>
            <person name="Ohkuma M."/>
            <person name="Takai K."/>
        </authorList>
    </citation>
    <scope>NUCLEOTIDE SEQUENCE [LARGE SCALE GENOMIC DNA]</scope>
    <source>
        <strain evidence="1 2">MK-D1</strain>
    </source>
</reference>
<dbReference type="AlphaFoldDB" id="A0A5B9D7A8"/>
<proteinExistence type="predicted"/>
<reference evidence="1 2" key="1">
    <citation type="journal article" date="2020" name="Nature">
        <title>Isolation of an archaeon at the prokaryote-eukaryote interface.</title>
        <authorList>
            <person name="Imachi H."/>
            <person name="Nobu M.K."/>
            <person name="Nakahara N."/>
            <person name="Morono Y."/>
            <person name="Ogawara M."/>
            <person name="Takaki Y."/>
            <person name="Takano Y."/>
            <person name="Uematsu K."/>
            <person name="Ikuta T."/>
            <person name="Ito M."/>
            <person name="Matsui Y."/>
            <person name="Miyazaki M."/>
            <person name="Murata K."/>
            <person name="Saito Y."/>
            <person name="Sakai S."/>
            <person name="Song C."/>
            <person name="Tasumi E."/>
            <person name="Yamanaka Y."/>
            <person name="Yamaguchi T."/>
            <person name="Kamagata Y."/>
            <person name="Tamaki H."/>
            <person name="Takai K."/>
        </authorList>
    </citation>
    <scope>NUCLEOTIDE SEQUENCE [LARGE SCALE GENOMIC DNA]</scope>
    <source>
        <strain evidence="1 2">MK-D1</strain>
    </source>
</reference>
<dbReference type="GeneID" id="41328524"/>
<dbReference type="RefSeq" id="WP_147661651.1">
    <property type="nucleotide sequence ID" value="NZ_CP042905.2"/>
</dbReference>
<sequence length="227" mass="26742">MNFSVPSDKRQRILYIWKIIDSPSINIDELYNFLTFELFLASLGEVKKIVREALDLEYLVEDSKSEEVSLSNPLKVEFEKWQDKGEDKIEKINNILSNSWRPPIQIDEKMKFEIFEDDLIDPSTKKKASLIRSKALSIDKIDFVDSISGNIEDKDESGKKISYHFVISPKIRKITHNCPEYIKLRKKQKKFCPHLGRVFIKLNITNNEETLKLLEDLVEKREKWEFS</sequence>
<keyword evidence="2" id="KW-1185">Reference proteome</keyword>
<dbReference type="Proteomes" id="UP000321408">
    <property type="component" value="Chromosome"/>
</dbReference>
<dbReference type="KEGG" id="psyt:DSAG12_00521"/>
<evidence type="ECO:0000313" key="2">
    <source>
        <dbReference type="Proteomes" id="UP000321408"/>
    </source>
</evidence>
<name>A0A5B9D7A8_9ARCH</name>
<dbReference type="EMBL" id="CP042905">
    <property type="protein sequence ID" value="QEE14707.1"/>
    <property type="molecule type" value="Genomic_DNA"/>
</dbReference>
<evidence type="ECO:0000313" key="1">
    <source>
        <dbReference type="EMBL" id="QEE14707.1"/>
    </source>
</evidence>
<organism evidence="1 2">
    <name type="scientific">Promethearchaeum syntrophicum</name>
    <dbReference type="NCBI Taxonomy" id="2594042"/>
    <lineage>
        <taxon>Archaea</taxon>
        <taxon>Promethearchaeati</taxon>
        <taxon>Promethearchaeota</taxon>
        <taxon>Promethearchaeia</taxon>
        <taxon>Promethearchaeales</taxon>
        <taxon>Promethearchaeaceae</taxon>
        <taxon>Promethearchaeum</taxon>
    </lineage>
</organism>
<gene>
    <name evidence="1" type="ORF">DSAG12_00521</name>
</gene>
<accession>A0A5B9D7A8</accession>